<feature type="compositionally biased region" description="Polar residues" evidence="8">
    <location>
        <begin position="1"/>
        <end position="10"/>
    </location>
</feature>
<feature type="region of interest" description="Disordered" evidence="8">
    <location>
        <begin position="221"/>
        <end position="299"/>
    </location>
</feature>
<keyword evidence="5" id="KW-0862">Zinc</keyword>
<dbReference type="Pfam" id="PF00096">
    <property type="entry name" value="zf-C2H2"/>
    <property type="match status" value="2"/>
</dbReference>
<feature type="compositionally biased region" description="Low complexity" evidence="8">
    <location>
        <begin position="271"/>
        <end position="285"/>
    </location>
</feature>
<feature type="compositionally biased region" description="Low complexity" evidence="8">
    <location>
        <begin position="251"/>
        <end position="263"/>
    </location>
</feature>
<dbReference type="PROSITE" id="PS50157">
    <property type="entry name" value="ZINC_FINGER_C2H2_2"/>
    <property type="match status" value="2"/>
</dbReference>
<sequence>MVRVSANGSSDNKRESTNKRKSSASKAKKSLPATGVWPCKINGCNKEFAREADLKRHQRTTKLHSSPAFACPQCEATFTRPDALRRHQKSRHNGVIIEPKQLEKKETDDDDIQPATSTPTSRSGSATPSTKGKERVVEGGPMKYYRSHTATTTSYIPPRPPVMNPQYDQIALPTSATRLNNTPNWSYSHPWPEGTTHFPPIGYPHVPVYYTPSPHYRIDGPPPMLHPVSQMSGSSYVRSKPKSQEFDRSVSHQSSTSCTSSERTTTDQGDTSTASSPSNSSSVNVIDPCLENKEGNDPNKLTEEQVKAISLQITQAAMEAVLESAKQEVESRGSRTPGACETKDDYQDKVRTPMVATQLHAQAGAMPIKSNERRPGAQELTGAADSDILMNVKDPHAVQGYDSYSERSKSVDPSLENEPMLSPAEWLTQ</sequence>
<dbReference type="GO" id="GO:0000981">
    <property type="term" value="F:DNA-binding transcription factor activity, RNA polymerase II-specific"/>
    <property type="evidence" value="ECO:0007669"/>
    <property type="project" value="InterPro"/>
</dbReference>
<keyword evidence="2" id="KW-0479">Metal-binding</keyword>
<evidence type="ECO:0000256" key="7">
    <source>
        <dbReference type="PROSITE-ProRule" id="PRU00042"/>
    </source>
</evidence>
<feature type="domain" description="C2H2-type" evidence="9">
    <location>
        <begin position="69"/>
        <end position="94"/>
    </location>
</feature>
<evidence type="ECO:0000259" key="9">
    <source>
        <dbReference type="PROSITE" id="PS50157"/>
    </source>
</evidence>
<dbReference type="InterPro" id="IPR051059">
    <property type="entry name" value="VerF-like"/>
</dbReference>
<dbReference type="OrthoDB" id="8922241at2759"/>
<dbReference type="Proteomes" id="UP000242287">
    <property type="component" value="Unassembled WGS sequence"/>
</dbReference>
<dbReference type="GO" id="GO:0005634">
    <property type="term" value="C:nucleus"/>
    <property type="evidence" value="ECO:0007669"/>
    <property type="project" value="UniProtKB-SubCell"/>
</dbReference>
<keyword evidence="11" id="KW-1185">Reference proteome</keyword>
<dbReference type="GO" id="GO:0000785">
    <property type="term" value="C:chromatin"/>
    <property type="evidence" value="ECO:0007669"/>
    <property type="project" value="TreeGrafter"/>
</dbReference>
<dbReference type="GO" id="GO:0008270">
    <property type="term" value="F:zinc ion binding"/>
    <property type="evidence" value="ECO:0007669"/>
    <property type="project" value="UniProtKB-KW"/>
</dbReference>
<feature type="compositionally biased region" description="Polar residues" evidence="8">
    <location>
        <begin position="114"/>
        <end position="130"/>
    </location>
</feature>
<dbReference type="SMART" id="SM00355">
    <property type="entry name" value="ZnF_C2H2"/>
    <property type="match status" value="2"/>
</dbReference>
<evidence type="ECO:0000256" key="6">
    <source>
        <dbReference type="ARBA" id="ARBA00023242"/>
    </source>
</evidence>
<feature type="region of interest" description="Disordered" evidence="8">
    <location>
        <begin position="372"/>
        <end position="429"/>
    </location>
</feature>
<evidence type="ECO:0000256" key="1">
    <source>
        <dbReference type="ARBA" id="ARBA00004123"/>
    </source>
</evidence>
<evidence type="ECO:0000256" key="4">
    <source>
        <dbReference type="ARBA" id="ARBA00022771"/>
    </source>
</evidence>
<dbReference type="InterPro" id="IPR036236">
    <property type="entry name" value="Znf_C2H2_sf"/>
</dbReference>
<dbReference type="Gene3D" id="3.30.160.60">
    <property type="entry name" value="Classic Zinc Finger"/>
    <property type="match status" value="2"/>
</dbReference>
<feature type="region of interest" description="Disordered" evidence="8">
    <location>
        <begin position="85"/>
        <end position="140"/>
    </location>
</feature>
<reference evidence="10 11" key="1">
    <citation type="submission" date="2014-02" db="EMBL/GenBank/DDBJ databases">
        <title>Transposable element dynamics among asymbiotic and ectomycorrhizal Amanita fungi.</title>
        <authorList>
            <consortium name="DOE Joint Genome Institute"/>
            <person name="Hess J."/>
            <person name="Skrede I."/>
            <person name="Wolfe B."/>
            <person name="LaButti K."/>
            <person name="Ohm R.A."/>
            <person name="Grigoriev I.V."/>
            <person name="Pringle A."/>
        </authorList>
    </citation>
    <scope>NUCLEOTIDE SEQUENCE [LARGE SCALE GENOMIC DNA]</scope>
    <source>
        <strain evidence="10 11">SKay4041</strain>
    </source>
</reference>
<gene>
    <name evidence="10" type="ORF">AMATHDRAFT_86214</name>
</gene>
<keyword evidence="4 7" id="KW-0863">Zinc-finger</keyword>
<dbReference type="AlphaFoldDB" id="A0A2A9NNB8"/>
<evidence type="ECO:0000256" key="8">
    <source>
        <dbReference type="SAM" id="MobiDB-lite"/>
    </source>
</evidence>
<evidence type="ECO:0000256" key="3">
    <source>
        <dbReference type="ARBA" id="ARBA00022737"/>
    </source>
</evidence>
<keyword evidence="3" id="KW-0677">Repeat</keyword>
<evidence type="ECO:0000256" key="2">
    <source>
        <dbReference type="ARBA" id="ARBA00022723"/>
    </source>
</evidence>
<feature type="compositionally biased region" description="Basic and acidic residues" evidence="8">
    <location>
        <begin position="290"/>
        <end position="299"/>
    </location>
</feature>
<feature type="non-terminal residue" evidence="10">
    <location>
        <position position="429"/>
    </location>
</feature>
<protein>
    <recommendedName>
        <fullName evidence="9">C2H2-type domain-containing protein</fullName>
    </recommendedName>
</protein>
<dbReference type="PANTHER" id="PTHR40626">
    <property type="entry name" value="MIP31509P"/>
    <property type="match status" value="1"/>
</dbReference>
<comment type="subcellular location">
    <subcellularLocation>
        <location evidence="1">Nucleus</location>
    </subcellularLocation>
</comment>
<feature type="domain" description="C2H2-type" evidence="9">
    <location>
        <begin position="37"/>
        <end position="69"/>
    </location>
</feature>
<accession>A0A2A9NNB8</accession>
<keyword evidence="6" id="KW-0539">Nucleus</keyword>
<feature type="compositionally biased region" description="Basic residues" evidence="8">
    <location>
        <begin position="19"/>
        <end position="29"/>
    </location>
</feature>
<feature type="region of interest" description="Disordered" evidence="8">
    <location>
        <begin position="1"/>
        <end position="35"/>
    </location>
</feature>
<organism evidence="10 11">
    <name type="scientific">Amanita thiersii Skay4041</name>
    <dbReference type="NCBI Taxonomy" id="703135"/>
    <lineage>
        <taxon>Eukaryota</taxon>
        <taxon>Fungi</taxon>
        <taxon>Dikarya</taxon>
        <taxon>Basidiomycota</taxon>
        <taxon>Agaricomycotina</taxon>
        <taxon>Agaricomycetes</taxon>
        <taxon>Agaricomycetidae</taxon>
        <taxon>Agaricales</taxon>
        <taxon>Pluteineae</taxon>
        <taxon>Amanitaceae</taxon>
        <taxon>Amanita</taxon>
    </lineage>
</organism>
<dbReference type="SUPFAM" id="SSF57667">
    <property type="entry name" value="beta-beta-alpha zinc fingers"/>
    <property type="match status" value="1"/>
</dbReference>
<dbReference type="PROSITE" id="PS00028">
    <property type="entry name" value="ZINC_FINGER_C2H2_1"/>
    <property type="match status" value="1"/>
</dbReference>
<evidence type="ECO:0000313" key="11">
    <source>
        <dbReference type="Proteomes" id="UP000242287"/>
    </source>
</evidence>
<dbReference type="EMBL" id="KZ302019">
    <property type="protein sequence ID" value="PFH49821.1"/>
    <property type="molecule type" value="Genomic_DNA"/>
</dbReference>
<dbReference type="PANTHER" id="PTHR40626:SF11">
    <property type="entry name" value="ZINC FINGER PROTEIN YPR022C"/>
    <property type="match status" value="1"/>
</dbReference>
<dbReference type="STRING" id="703135.A0A2A9NNB8"/>
<name>A0A2A9NNB8_9AGAR</name>
<evidence type="ECO:0000313" key="10">
    <source>
        <dbReference type="EMBL" id="PFH49821.1"/>
    </source>
</evidence>
<dbReference type="GO" id="GO:0000978">
    <property type="term" value="F:RNA polymerase II cis-regulatory region sequence-specific DNA binding"/>
    <property type="evidence" value="ECO:0007669"/>
    <property type="project" value="InterPro"/>
</dbReference>
<dbReference type="InterPro" id="IPR013087">
    <property type="entry name" value="Znf_C2H2_type"/>
</dbReference>
<evidence type="ECO:0000256" key="5">
    <source>
        <dbReference type="ARBA" id="ARBA00022833"/>
    </source>
</evidence>
<proteinExistence type="predicted"/>